<gene>
    <name evidence="2" type="ORF">SAMN04489841_2797</name>
</gene>
<dbReference type="Proteomes" id="UP000199114">
    <property type="component" value="Unassembled WGS sequence"/>
</dbReference>
<reference evidence="3" key="1">
    <citation type="submission" date="2016-10" db="EMBL/GenBank/DDBJ databases">
        <authorList>
            <person name="Varghese N."/>
            <person name="Submissions S."/>
        </authorList>
    </citation>
    <scope>NUCLEOTIDE SEQUENCE [LARGE SCALE GENOMIC DNA]</scope>
    <source>
        <strain evidence="3">DSM 25055</strain>
    </source>
</reference>
<dbReference type="InterPro" id="IPR036425">
    <property type="entry name" value="MoaB/Mog-like_dom_sf"/>
</dbReference>
<sequence>MTDTETADAEPGDGTLCTGVVTIASNRSLESDDSGEAIVTALEDSGNEVTVREHVGADHDRVQSIVSRLIDRDDVDVVITAGATGVEPTDVTIEAVEPLLEKELATFSELFTVLAYERIGTEAITARTIAGIAEGSVVFSLPGDADAVRLALEEIVVPEALAIVERAGVAESDADDGEAEGDGADGGA</sequence>
<evidence type="ECO:0000313" key="3">
    <source>
        <dbReference type="Proteomes" id="UP000199114"/>
    </source>
</evidence>
<dbReference type="PIRSF" id="PIRSF006443">
    <property type="entry name" value="MoaB"/>
    <property type="match status" value="1"/>
</dbReference>
<dbReference type="InterPro" id="IPR001453">
    <property type="entry name" value="MoaB/Mog_dom"/>
</dbReference>
<evidence type="ECO:0000313" key="2">
    <source>
        <dbReference type="EMBL" id="SEQ93950.1"/>
    </source>
</evidence>
<proteinExistence type="predicted"/>
<dbReference type="PANTHER" id="PTHR43232:SF2">
    <property type="entry name" value="MOLYBDENUM COFACTOR BIOSYNTHESIS PROTEIN B"/>
    <property type="match status" value="1"/>
</dbReference>
<dbReference type="InterPro" id="IPR012245">
    <property type="entry name" value="MoaB"/>
</dbReference>
<dbReference type="STRING" id="1186196.SAMN04489841_2797"/>
<dbReference type="Pfam" id="PF00994">
    <property type="entry name" value="MoCF_biosynth"/>
    <property type="match status" value="1"/>
</dbReference>
<dbReference type="GO" id="GO:0016779">
    <property type="term" value="F:nucleotidyltransferase activity"/>
    <property type="evidence" value="ECO:0007669"/>
    <property type="project" value="UniProtKB-KW"/>
</dbReference>
<accession>A0A1H9K4C8</accession>
<dbReference type="GO" id="GO:0005829">
    <property type="term" value="C:cytosol"/>
    <property type="evidence" value="ECO:0007669"/>
    <property type="project" value="TreeGrafter"/>
</dbReference>
<dbReference type="EMBL" id="FOFD01000003">
    <property type="protein sequence ID" value="SEQ93950.1"/>
    <property type="molecule type" value="Genomic_DNA"/>
</dbReference>
<feature type="domain" description="MoaB/Mog" evidence="1">
    <location>
        <begin position="19"/>
        <end position="163"/>
    </location>
</feature>
<dbReference type="SMART" id="SM00852">
    <property type="entry name" value="MoCF_biosynth"/>
    <property type="match status" value="1"/>
</dbReference>
<dbReference type="PANTHER" id="PTHR43232">
    <property type="entry name" value="MOLYBDENUM COFACTOR BIOSYNTHESIS PROTEIN B"/>
    <property type="match status" value="1"/>
</dbReference>
<name>A0A1H9K4C8_9EURY</name>
<dbReference type="RefSeq" id="WP_245742111.1">
    <property type="nucleotide sequence ID" value="NZ_FOFD01000003.1"/>
</dbReference>
<dbReference type="GO" id="GO:0006777">
    <property type="term" value="P:Mo-molybdopterin cofactor biosynthetic process"/>
    <property type="evidence" value="ECO:0007669"/>
    <property type="project" value="InterPro"/>
</dbReference>
<keyword evidence="3" id="KW-1185">Reference proteome</keyword>
<dbReference type="AlphaFoldDB" id="A0A1H9K4C8"/>
<keyword evidence="2" id="KW-0548">Nucleotidyltransferase</keyword>
<organism evidence="2 3">
    <name type="scientific">Natrinema salaciae</name>
    <dbReference type="NCBI Taxonomy" id="1186196"/>
    <lineage>
        <taxon>Archaea</taxon>
        <taxon>Methanobacteriati</taxon>
        <taxon>Methanobacteriota</taxon>
        <taxon>Stenosarchaea group</taxon>
        <taxon>Halobacteria</taxon>
        <taxon>Halobacteriales</taxon>
        <taxon>Natrialbaceae</taxon>
        <taxon>Natrinema</taxon>
    </lineage>
</organism>
<evidence type="ECO:0000259" key="1">
    <source>
        <dbReference type="SMART" id="SM00852"/>
    </source>
</evidence>
<protein>
    <submittedName>
        <fullName evidence="2">Molybdopterin adenylyltransferase</fullName>
    </submittedName>
</protein>
<dbReference type="Gene3D" id="3.40.980.10">
    <property type="entry name" value="MoaB/Mog-like domain"/>
    <property type="match status" value="1"/>
</dbReference>
<keyword evidence="2" id="KW-0808">Transferase</keyword>
<dbReference type="SUPFAM" id="SSF53218">
    <property type="entry name" value="Molybdenum cofactor biosynthesis proteins"/>
    <property type="match status" value="1"/>
</dbReference>